<evidence type="ECO:0008006" key="4">
    <source>
        <dbReference type="Google" id="ProtNLM"/>
    </source>
</evidence>
<reference evidence="2" key="1">
    <citation type="submission" date="2023-07" db="EMBL/GenBank/DDBJ databases">
        <title>Black Yeasts Isolated from many extreme environments.</title>
        <authorList>
            <person name="Coleine C."/>
            <person name="Stajich J.E."/>
            <person name="Selbmann L."/>
        </authorList>
    </citation>
    <scope>NUCLEOTIDE SEQUENCE</scope>
    <source>
        <strain evidence="2">CCFEE 5485</strain>
    </source>
</reference>
<proteinExistence type="predicted"/>
<keyword evidence="3" id="KW-1185">Reference proteome</keyword>
<sequence length="288" mass="32604">MSHRKLGLPALTRAPAERVVLEGEGQISPDHAYNIVARRKGLAKWPVETFRRLSLRSEADPTFLNVEKASRRYARIREEWVSDPSRQYVVDVLRQHELPGGWQIGQAFCLGLSSNPVVDPVREFKYGLNATRRLLQQLVYFLDVFSLVSEWSQTTPRAFVQELERDWTELEQEMLMAHGAEAIRFPTAEENVTRPDTFVYLPCTPYTTSADLLGRCLPLQPTIALLNADYVEEEGVENDKPTAIRRLRASFQRALEIDDWLAAEGVALDDGADEEGSPMQTEAVMSKG</sequence>
<dbReference type="Proteomes" id="UP001274830">
    <property type="component" value="Unassembled WGS sequence"/>
</dbReference>
<gene>
    <name evidence="2" type="ORF">LTR78_000072</name>
</gene>
<dbReference type="EMBL" id="JAUTXT010000001">
    <property type="protein sequence ID" value="KAK3679696.1"/>
    <property type="molecule type" value="Genomic_DNA"/>
</dbReference>
<evidence type="ECO:0000313" key="2">
    <source>
        <dbReference type="EMBL" id="KAK3679696.1"/>
    </source>
</evidence>
<evidence type="ECO:0000313" key="3">
    <source>
        <dbReference type="Proteomes" id="UP001274830"/>
    </source>
</evidence>
<organism evidence="2 3">
    <name type="scientific">Recurvomyces mirabilis</name>
    <dbReference type="NCBI Taxonomy" id="574656"/>
    <lineage>
        <taxon>Eukaryota</taxon>
        <taxon>Fungi</taxon>
        <taxon>Dikarya</taxon>
        <taxon>Ascomycota</taxon>
        <taxon>Pezizomycotina</taxon>
        <taxon>Dothideomycetes</taxon>
        <taxon>Dothideomycetidae</taxon>
        <taxon>Mycosphaerellales</taxon>
        <taxon>Teratosphaeriaceae</taxon>
        <taxon>Recurvomyces</taxon>
    </lineage>
</organism>
<evidence type="ECO:0000256" key="1">
    <source>
        <dbReference type="SAM" id="MobiDB-lite"/>
    </source>
</evidence>
<dbReference type="AlphaFoldDB" id="A0AAE0WXG6"/>
<name>A0AAE0WXG6_9PEZI</name>
<comment type="caution">
    <text evidence="2">The sequence shown here is derived from an EMBL/GenBank/DDBJ whole genome shotgun (WGS) entry which is preliminary data.</text>
</comment>
<protein>
    <recommendedName>
        <fullName evidence="4">SRR1-like domain-containing protein</fullName>
    </recommendedName>
</protein>
<feature type="region of interest" description="Disordered" evidence="1">
    <location>
        <begin position="269"/>
        <end position="288"/>
    </location>
</feature>
<accession>A0AAE0WXG6</accession>